<dbReference type="EMBL" id="BMYR01000024">
    <property type="protein sequence ID" value="GGW73774.1"/>
    <property type="molecule type" value="Genomic_DNA"/>
</dbReference>
<proteinExistence type="predicted"/>
<sequence length="163" mass="18320">MLLCVVLSACANINEEFYSPYELTIYAIDGETPSNKKYKGGYTFLYPKPKTGGAALISEYDGLGIPGYDSFHLYIEGDEAELFLNAYVYDQEVLVKKVNLLDNIAFEQKIDLNIRHSENGIFTIEIKDKPPEIIQTKVYSLDGEWSGNSGRGSFTTKKNITNH</sequence>
<evidence type="ECO:0000313" key="1">
    <source>
        <dbReference type="EMBL" id="GGW73774.1"/>
    </source>
</evidence>
<name>A0ABQ2WU97_9ALTE</name>
<comment type="caution">
    <text evidence="1">The sequence shown here is derived from an EMBL/GenBank/DDBJ whole genome shotgun (WGS) entry which is preliminary data.</text>
</comment>
<reference evidence="2" key="1">
    <citation type="journal article" date="2019" name="Int. J. Syst. Evol. Microbiol.">
        <title>The Global Catalogue of Microorganisms (GCM) 10K type strain sequencing project: providing services to taxonomists for standard genome sequencing and annotation.</title>
        <authorList>
            <consortium name="The Broad Institute Genomics Platform"/>
            <consortium name="The Broad Institute Genome Sequencing Center for Infectious Disease"/>
            <person name="Wu L."/>
            <person name="Ma J."/>
        </authorList>
    </citation>
    <scope>NUCLEOTIDE SEQUENCE [LARGE SCALE GENOMIC DNA]</scope>
    <source>
        <strain evidence="2">KCTC 23723</strain>
    </source>
</reference>
<gene>
    <name evidence="1" type="ORF">GCM10008111_32060</name>
</gene>
<protein>
    <recommendedName>
        <fullName evidence="3">Lipoprotein</fullName>
    </recommendedName>
</protein>
<evidence type="ECO:0008006" key="3">
    <source>
        <dbReference type="Google" id="ProtNLM"/>
    </source>
</evidence>
<keyword evidence="2" id="KW-1185">Reference proteome</keyword>
<organism evidence="1 2">
    <name type="scientific">Alishewanella tabrizica</name>
    <dbReference type="NCBI Taxonomy" id="671278"/>
    <lineage>
        <taxon>Bacteria</taxon>
        <taxon>Pseudomonadati</taxon>
        <taxon>Pseudomonadota</taxon>
        <taxon>Gammaproteobacteria</taxon>
        <taxon>Alteromonadales</taxon>
        <taxon>Alteromonadaceae</taxon>
        <taxon>Alishewanella</taxon>
    </lineage>
</organism>
<evidence type="ECO:0000313" key="2">
    <source>
        <dbReference type="Proteomes" id="UP000634667"/>
    </source>
</evidence>
<accession>A0ABQ2WU97</accession>
<dbReference type="Proteomes" id="UP000634667">
    <property type="component" value="Unassembled WGS sequence"/>
</dbReference>